<dbReference type="NCBIfam" id="TIGR02123">
    <property type="entry name" value="TRAP_fused"/>
    <property type="match status" value="1"/>
</dbReference>
<dbReference type="PANTHER" id="PTHR43849:SF2">
    <property type="entry name" value="BLL3936 PROTEIN"/>
    <property type="match status" value="1"/>
</dbReference>
<feature type="transmembrane region" description="Helical" evidence="2">
    <location>
        <begin position="511"/>
        <end position="538"/>
    </location>
</feature>
<feature type="region of interest" description="Disordered" evidence="1">
    <location>
        <begin position="1"/>
        <end position="20"/>
    </location>
</feature>
<keyword evidence="2" id="KW-1133">Transmembrane helix</keyword>
<dbReference type="Proteomes" id="UP001203207">
    <property type="component" value="Unassembled WGS sequence"/>
</dbReference>
<sequence length="905" mass="96109">MGTADNTETSSLSTDDELTEEEREQLLQEIEKKRSLRGVAAIVVAVIGITFSLFQVIIAARSTTWQAEIPVLDIQYQVFSLQPLQANAIHVAFALILAFLLFPPTNGTGPIFKRGGALADRLGSRGGDAVKGLLDRIRATIRWFMVDTTNSRITPLDYTLIIATLATPVYMLREFDEIRQMRARGMSLGRPIDEVYPFLDPIVTIFTTLGAPITDVPYAILIGAIGILLVLEATRRALGTFLMGVVAAFIVYARWGYLIPRNVSYIGILSIPQLGWFEIIRDLWFTTVGIFGTPVSVSVRFIYIFILFGAFLEMSGAGKWFIDFAYSLTGSRRGGPAKASVVSSGFMGMLSGSSIANTVTTGAFTIPLMKRSGYSAEFAGGVESSASSGGQILPPVMGAAAFLIVEFTGTPYSDVIVAATVPALAFFFGMWVMVHFEAGRHGIGGLDRSELSRPTDLLRAGWFYLVPIFLLLYYLVGLRLSVGRSGWYTIVAIIALIAFIAAYNDKTRIPLVTAIGVLTSIQAASYVSFGVGVTGVISGATGTELAVTEAIRSAVGDLDMIILVVSLVGLLLTNRGDAPLLDLDDAVDDAATDTATRLGRPSLGTNKAYRFLVFGLKSMESGAKTATTVVIAVAAAGVIPGVISVSGLGPNLTSLILTVSGQSLVIMLLLAGVSAIIMGLGMPTTVMYILLVSMLGGALEQFGVAILAAHLFILYFGLMADVTPPVAVAAYAAAGVAKADEFATGVTAFLLSLNKVMVPFAFIFAPGVLLLRQVDGEWTVIGLSDVLDVGFFIPEVLIPIVGVFAGVWALGVTIIGYYNSEVTSIDRALFSVSSLLLMVPALILLPVETTLSFAGVSVSLHTLTFDLIFRGLGAALLVGLIVRNRGGNKEDQTVHESAGEPIAAE</sequence>
<accession>A0AAE3K8I7</accession>
<keyword evidence="2" id="KW-0472">Membrane</keyword>
<evidence type="ECO:0000259" key="3">
    <source>
        <dbReference type="Pfam" id="PF06808"/>
    </source>
</evidence>
<feature type="transmembrane region" description="Helical" evidence="2">
    <location>
        <begin position="687"/>
        <end position="707"/>
    </location>
</feature>
<evidence type="ECO:0000256" key="1">
    <source>
        <dbReference type="SAM" id="MobiDB-lite"/>
    </source>
</evidence>
<dbReference type="Pfam" id="PF06808">
    <property type="entry name" value="DctM"/>
    <property type="match status" value="2"/>
</dbReference>
<organism evidence="4 5">
    <name type="scientific">Natronocalculus amylovorans</name>
    <dbReference type="NCBI Taxonomy" id="2917812"/>
    <lineage>
        <taxon>Archaea</taxon>
        <taxon>Methanobacteriati</taxon>
        <taxon>Methanobacteriota</taxon>
        <taxon>Stenosarchaea group</taxon>
        <taxon>Halobacteria</taxon>
        <taxon>Halobacteriales</taxon>
        <taxon>Haloferacaceae</taxon>
        <taxon>Natronocalculus</taxon>
    </lineage>
</organism>
<feature type="transmembrane region" description="Helical" evidence="2">
    <location>
        <begin position="626"/>
        <end position="649"/>
    </location>
</feature>
<gene>
    <name evidence="4" type="ORF">AArcSt2_10450</name>
</gene>
<proteinExistence type="predicted"/>
<keyword evidence="5" id="KW-1185">Reference proteome</keyword>
<feature type="transmembrane region" description="Helical" evidence="2">
    <location>
        <begin position="550"/>
        <end position="572"/>
    </location>
</feature>
<evidence type="ECO:0000313" key="4">
    <source>
        <dbReference type="EMBL" id="MCL9817362.1"/>
    </source>
</evidence>
<feature type="transmembrane region" description="Helical" evidence="2">
    <location>
        <begin position="39"/>
        <end position="60"/>
    </location>
</feature>
<feature type="transmembrane region" description="Helical" evidence="2">
    <location>
        <begin position="655"/>
        <end position="680"/>
    </location>
</feature>
<feature type="transmembrane region" description="Helical" evidence="2">
    <location>
        <begin position="415"/>
        <end position="436"/>
    </location>
</feature>
<feature type="transmembrane region" description="Helical" evidence="2">
    <location>
        <begin position="155"/>
        <end position="172"/>
    </location>
</feature>
<feature type="domain" description="TRAP C4-dicarboxylate transport system permease DctM subunit" evidence="3">
    <location>
        <begin position="617"/>
        <end position="771"/>
    </location>
</feature>
<keyword evidence="2" id="KW-0812">Transmembrane</keyword>
<protein>
    <submittedName>
        <fullName evidence="4">TRAP transporter fused permease subunit</fullName>
    </submittedName>
</protein>
<feature type="transmembrane region" description="Helical" evidence="2">
    <location>
        <begin position="713"/>
        <end position="734"/>
    </location>
</feature>
<evidence type="ECO:0000256" key="2">
    <source>
        <dbReference type="SAM" id="Phobius"/>
    </source>
</evidence>
<comment type="caution">
    <text evidence="4">The sequence shown here is derived from an EMBL/GenBank/DDBJ whole genome shotgun (WGS) entry which is preliminary data.</text>
</comment>
<evidence type="ECO:0000313" key="5">
    <source>
        <dbReference type="Proteomes" id="UP001203207"/>
    </source>
</evidence>
<feature type="transmembrane region" description="Helical" evidence="2">
    <location>
        <begin position="487"/>
        <end position="504"/>
    </location>
</feature>
<feature type="transmembrane region" description="Helical" evidence="2">
    <location>
        <begin position="202"/>
        <end position="231"/>
    </location>
</feature>
<feature type="domain" description="TRAP C4-dicarboxylate transport system permease DctM subunit" evidence="3">
    <location>
        <begin position="225"/>
        <end position="572"/>
    </location>
</feature>
<reference evidence="4" key="2">
    <citation type="submission" date="2022-02" db="EMBL/GenBank/DDBJ databases">
        <authorList>
            <person name="Elcheninov A.G."/>
            <person name="Sorokin D.Y."/>
            <person name="Kublanov I.V."/>
        </authorList>
    </citation>
    <scope>NUCLEOTIDE SEQUENCE</scope>
    <source>
        <strain evidence="4">AArc-St2</strain>
    </source>
</reference>
<feature type="transmembrane region" description="Helical" evidence="2">
    <location>
        <begin position="828"/>
        <end position="847"/>
    </location>
</feature>
<feature type="transmembrane region" description="Helical" evidence="2">
    <location>
        <begin position="80"/>
        <end position="102"/>
    </location>
</feature>
<reference evidence="4" key="1">
    <citation type="journal article" date="2022" name="Syst. Appl. Microbiol.">
        <title>Natronocalculus amylovorans gen. nov., sp. nov., and Natranaeroarchaeum aerophilus sp. nov., dominant culturable amylolytic natronoarchaea from hypersaline soda lakes in southwestern Siberia.</title>
        <authorList>
            <person name="Sorokin D.Y."/>
            <person name="Elcheninov A.G."/>
            <person name="Khizhniak T.V."/>
            <person name="Koenen M."/>
            <person name="Bale N.J."/>
            <person name="Damste J.S.S."/>
            <person name="Kublanov I.V."/>
        </authorList>
    </citation>
    <scope>NUCLEOTIDE SEQUENCE</scope>
    <source>
        <strain evidence="4">AArc-St2</strain>
    </source>
</reference>
<feature type="transmembrane region" description="Helical" evidence="2">
    <location>
        <begin position="457"/>
        <end position="475"/>
    </location>
</feature>
<dbReference type="EMBL" id="JAKRVX010000003">
    <property type="protein sequence ID" value="MCL9817362.1"/>
    <property type="molecule type" value="Genomic_DNA"/>
</dbReference>
<feature type="transmembrane region" description="Helical" evidence="2">
    <location>
        <begin position="859"/>
        <end position="882"/>
    </location>
</feature>
<dbReference type="InterPro" id="IPR010656">
    <property type="entry name" value="DctM"/>
</dbReference>
<feature type="transmembrane region" description="Helical" evidence="2">
    <location>
        <begin position="791"/>
        <end position="816"/>
    </location>
</feature>
<feature type="transmembrane region" description="Helical" evidence="2">
    <location>
        <begin position="238"/>
        <end position="257"/>
    </location>
</feature>
<feature type="transmembrane region" description="Helical" evidence="2">
    <location>
        <begin position="746"/>
        <end position="771"/>
    </location>
</feature>
<name>A0AAE3K8I7_9EURY</name>
<dbReference type="PANTHER" id="PTHR43849">
    <property type="entry name" value="BLL3936 PROTEIN"/>
    <property type="match status" value="1"/>
</dbReference>
<dbReference type="AlphaFoldDB" id="A0AAE3K8I7"/>
<dbReference type="RefSeq" id="WP_250584419.1">
    <property type="nucleotide sequence ID" value="NZ_JAKRVX010000003.1"/>
</dbReference>
<feature type="transmembrane region" description="Helical" evidence="2">
    <location>
        <begin position="342"/>
        <end position="369"/>
    </location>
</feature>
<dbReference type="InterPro" id="IPR011853">
    <property type="entry name" value="TRAP_DctM-Dct_fused"/>
</dbReference>
<feature type="transmembrane region" description="Helical" evidence="2">
    <location>
        <begin position="301"/>
        <end position="322"/>
    </location>
</feature>